<dbReference type="Proteomes" id="UP001222027">
    <property type="component" value="Unassembled WGS sequence"/>
</dbReference>
<feature type="region of interest" description="Disordered" evidence="1">
    <location>
        <begin position="1"/>
        <end position="21"/>
    </location>
</feature>
<protein>
    <submittedName>
        <fullName evidence="3">Uncharacterized protein</fullName>
    </submittedName>
</protein>
<feature type="transmembrane region" description="Helical" evidence="2">
    <location>
        <begin position="29"/>
        <end position="49"/>
    </location>
</feature>
<keyword evidence="4" id="KW-1185">Reference proteome</keyword>
<dbReference type="AlphaFoldDB" id="A0AAV8QBK1"/>
<reference evidence="3 4" key="1">
    <citation type="submission" date="2022-12" db="EMBL/GenBank/DDBJ databases">
        <title>Chromosome-scale assembly of the Ensete ventricosum genome.</title>
        <authorList>
            <person name="Dussert Y."/>
            <person name="Stocks J."/>
            <person name="Wendawek A."/>
            <person name="Woldeyes F."/>
            <person name="Nichols R.A."/>
            <person name="Borrell J.S."/>
        </authorList>
    </citation>
    <scope>NUCLEOTIDE SEQUENCE [LARGE SCALE GENOMIC DNA]</scope>
    <source>
        <strain evidence="4">cv. Maze</strain>
        <tissue evidence="3">Seeds</tissue>
    </source>
</reference>
<dbReference type="EMBL" id="JAQQAF010000007">
    <property type="protein sequence ID" value="KAJ8471715.1"/>
    <property type="molecule type" value="Genomic_DNA"/>
</dbReference>
<comment type="caution">
    <text evidence="3">The sequence shown here is derived from an EMBL/GenBank/DDBJ whole genome shotgun (WGS) entry which is preliminary data.</text>
</comment>
<keyword evidence="2" id="KW-1133">Transmembrane helix</keyword>
<gene>
    <name evidence="3" type="ORF">OPV22_026058</name>
</gene>
<accession>A0AAV8QBK1</accession>
<sequence length="77" mass="8549">MVSDARFNGRGWASRYGGRKGRAGLATRVAPFLMSFLLLIPCLNAPQIVNQSILYWGGDFSSCKIVHFPSIMGLFPW</sequence>
<evidence type="ECO:0000256" key="2">
    <source>
        <dbReference type="SAM" id="Phobius"/>
    </source>
</evidence>
<keyword evidence="2" id="KW-0472">Membrane</keyword>
<keyword evidence="2" id="KW-0812">Transmembrane</keyword>
<name>A0AAV8QBK1_ENSVE</name>
<evidence type="ECO:0000313" key="3">
    <source>
        <dbReference type="EMBL" id="KAJ8471715.1"/>
    </source>
</evidence>
<proteinExistence type="predicted"/>
<organism evidence="3 4">
    <name type="scientific">Ensete ventricosum</name>
    <name type="common">Abyssinian banana</name>
    <name type="synonym">Musa ensete</name>
    <dbReference type="NCBI Taxonomy" id="4639"/>
    <lineage>
        <taxon>Eukaryota</taxon>
        <taxon>Viridiplantae</taxon>
        <taxon>Streptophyta</taxon>
        <taxon>Embryophyta</taxon>
        <taxon>Tracheophyta</taxon>
        <taxon>Spermatophyta</taxon>
        <taxon>Magnoliopsida</taxon>
        <taxon>Liliopsida</taxon>
        <taxon>Zingiberales</taxon>
        <taxon>Musaceae</taxon>
        <taxon>Ensete</taxon>
    </lineage>
</organism>
<evidence type="ECO:0000313" key="4">
    <source>
        <dbReference type="Proteomes" id="UP001222027"/>
    </source>
</evidence>
<evidence type="ECO:0000256" key="1">
    <source>
        <dbReference type="SAM" id="MobiDB-lite"/>
    </source>
</evidence>